<dbReference type="InterPro" id="IPR003856">
    <property type="entry name" value="LPS_length_determ_N"/>
</dbReference>
<dbReference type="EMBL" id="JAUSTY010000008">
    <property type="protein sequence ID" value="MDQ0166383.1"/>
    <property type="molecule type" value="Genomic_DNA"/>
</dbReference>
<keyword evidence="4 8" id="KW-0812">Transmembrane</keyword>
<keyword evidence="6 8" id="KW-0472">Membrane</keyword>
<protein>
    <submittedName>
        <fullName evidence="11">Capsular polysaccharide biosynthesis protein</fullName>
    </submittedName>
</protein>
<name>A0ABT9VZH3_9BACI</name>
<evidence type="ECO:0000256" key="2">
    <source>
        <dbReference type="ARBA" id="ARBA00006683"/>
    </source>
</evidence>
<evidence type="ECO:0000259" key="10">
    <source>
        <dbReference type="Pfam" id="PF13807"/>
    </source>
</evidence>
<evidence type="ECO:0000256" key="5">
    <source>
        <dbReference type="ARBA" id="ARBA00022989"/>
    </source>
</evidence>
<evidence type="ECO:0000256" key="1">
    <source>
        <dbReference type="ARBA" id="ARBA00004651"/>
    </source>
</evidence>
<feature type="region of interest" description="Disordered" evidence="7">
    <location>
        <begin position="230"/>
        <end position="251"/>
    </location>
</feature>
<evidence type="ECO:0000313" key="12">
    <source>
        <dbReference type="Proteomes" id="UP001235840"/>
    </source>
</evidence>
<comment type="caution">
    <text evidence="11">The sequence shown here is derived from an EMBL/GenBank/DDBJ whole genome shotgun (WGS) entry which is preliminary data.</text>
</comment>
<evidence type="ECO:0000256" key="4">
    <source>
        <dbReference type="ARBA" id="ARBA00022692"/>
    </source>
</evidence>
<keyword evidence="3" id="KW-1003">Cell membrane</keyword>
<sequence length="251" mass="27577">MGQTDNQEVGLRELVGILWKRKGLIVLVVLLAVIASALLSYFVLTPQYEASTEILVNQAPTEGQVNQGDIRTNIDLINTYSVIIKSPRILDIVLAENQFNLSYRQLHDRIEVNSVQNSQVMSVAVTDTDYTRAASLVNAIASTFQREVVSLMNIDNVHIMAEAKADMNPAPVRPSPVLNIAIAFVIGTMLAIGLAFLLDYLDNSIKTEQDVEKYLDLPVIGTIAVIEEMEQGQAKKKPSKQAQLGGEQLEA</sequence>
<dbReference type="InterPro" id="IPR050445">
    <property type="entry name" value="Bact_polysacc_biosynth/exp"/>
</dbReference>
<evidence type="ECO:0000259" key="9">
    <source>
        <dbReference type="Pfam" id="PF02706"/>
    </source>
</evidence>
<evidence type="ECO:0000313" key="11">
    <source>
        <dbReference type="EMBL" id="MDQ0166383.1"/>
    </source>
</evidence>
<dbReference type="Proteomes" id="UP001235840">
    <property type="component" value="Unassembled WGS sequence"/>
</dbReference>
<comment type="subcellular location">
    <subcellularLocation>
        <location evidence="1">Cell membrane</location>
        <topology evidence="1">Multi-pass membrane protein</topology>
    </subcellularLocation>
</comment>
<accession>A0ABT9VZH3</accession>
<reference evidence="11 12" key="1">
    <citation type="submission" date="2023-07" db="EMBL/GenBank/DDBJ databases">
        <title>Genomic Encyclopedia of Type Strains, Phase IV (KMG-IV): sequencing the most valuable type-strain genomes for metagenomic binning, comparative biology and taxonomic classification.</title>
        <authorList>
            <person name="Goeker M."/>
        </authorList>
    </citation>
    <scope>NUCLEOTIDE SEQUENCE [LARGE SCALE GENOMIC DNA]</scope>
    <source>
        <strain evidence="11 12">DSM 12751</strain>
    </source>
</reference>
<dbReference type="Pfam" id="PF13807">
    <property type="entry name" value="GNVR"/>
    <property type="match status" value="1"/>
</dbReference>
<feature type="transmembrane region" description="Helical" evidence="8">
    <location>
        <begin position="24"/>
        <end position="44"/>
    </location>
</feature>
<evidence type="ECO:0000256" key="3">
    <source>
        <dbReference type="ARBA" id="ARBA00022475"/>
    </source>
</evidence>
<evidence type="ECO:0000256" key="7">
    <source>
        <dbReference type="SAM" id="MobiDB-lite"/>
    </source>
</evidence>
<keyword evidence="12" id="KW-1185">Reference proteome</keyword>
<feature type="domain" description="Polysaccharide chain length determinant N-terminal" evidence="9">
    <location>
        <begin position="8"/>
        <end position="96"/>
    </location>
</feature>
<proteinExistence type="inferred from homology"/>
<organism evidence="11 12">
    <name type="scientific">Caldalkalibacillus horti</name>
    <dbReference type="NCBI Taxonomy" id="77523"/>
    <lineage>
        <taxon>Bacteria</taxon>
        <taxon>Bacillati</taxon>
        <taxon>Bacillota</taxon>
        <taxon>Bacilli</taxon>
        <taxon>Bacillales</taxon>
        <taxon>Bacillaceae</taxon>
        <taxon>Caldalkalibacillus</taxon>
    </lineage>
</organism>
<dbReference type="PANTHER" id="PTHR32309:SF13">
    <property type="entry name" value="FERRIC ENTEROBACTIN TRANSPORT PROTEIN FEPE"/>
    <property type="match status" value="1"/>
</dbReference>
<feature type="transmembrane region" description="Helical" evidence="8">
    <location>
        <begin position="177"/>
        <end position="198"/>
    </location>
</feature>
<dbReference type="Pfam" id="PF02706">
    <property type="entry name" value="Wzz"/>
    <property type="match status" value="1"/>
</dbReference>
<keyword evidence="5 8" id="KW-1133">Transmembrane helix</keyword>
<feature type="domain" description="Tyrosine-protein kinase G-rich" evidence="10">
    <location>
        <begin position="144"/>
        <end position="197"/>
    </location>
</feature>
<dbReference type="PANTHER" id="PTHR32309">
    <property type="entry name" value="TYROSINE-PROTEIN KINASE"/>
    <property type="match status" value="1"/>
</dbReference>
<gene>
    <name evidence="11" type="ORF">J2S11_002287</name>
</gene>
<dbReference type="RefSeq" id="WP_307394542.1">
    <property type="nucleotide sequence ID" value="NZ_BAAADK010000020.1"/>
</dbReference>
<evidence type="ECO:0000256" key="6">
    <source>
        <dbReference type="ARBA" id="ARBA00023136"/>
    </source>
</evidence>
<dbReference type="InterPro" id="IPR032807">
    <property type="entry name" value="GNVR"/>
</dbReference>
<comment type="similarity">
    <text evidence="2">Belongs to the CpsC/CapA family.</text>
</comment>
<evidence type="ECO:0000256" key="8">
    <source>
        <dbReference type="SAM" id="Phobius"/>
    </source>
</evidence>